<dbReference type="Gene3D" id="3.90.1300.10">
    <property type="entry name" value="Amidase signature (AS) domain"/>
    <property type="match status" value="1"/>
</dbReference>
<reference evidence="2 3" key="1">
    <citation type="submission" date="2020-04" db="EMBL/GenBank/DDBJ databases">
        <title>Molecular characterization of pseudomonads from Agaricus bisporus reveal novel blotch 2 pathogens in Western Europe.</title>
        <authorList>
            <person name="Taparia T."/>
            <person name="Krijger M."/>
            <person name="Haynes E."/>
            <person name="Elpinstone J.G."/>
            <person name="Noble R."/>
            <person name="Van Der Wolf J."/>
        </authorList>
    </citation>
    <scope>NUCLEOTIDE SEQUENCE [LARGE SCALE GENOMIC DNA]</scope>
    <source>
        <strain evidence="2 3">P7774</strain>
    </source>
</reference>
<evidence type="ECO:0000259" key="1">
    <source>
        <dbReference type="Pfam" id="PF01425"/>
    </source>
</evidence>
<name>A0ABX2QNY4_9PSED</name>
<feature type="domain" description="Amidase" evidence="1">
    <location>
        <begin position="31"/>
        <end position="421"/>
    </location>
</feature>
<gene>
    <name evidence="2" type="ORF">HX871_03745</name>
</gene>
<protein>
    <submittedName>
        <fullName evidence="2">Amidase</fullName>
    </submittedName>
</protein>
<proteinExistence type="predicted"/>
<organism evidence="2 3">
    <name type="scientific">Pseudomonas reactans</name>
    <dbReference type="NCBI Taxonomy" id="117680"/>
    <lineage>
        <taxon>Bacteria</taxon>
        <taxon>Pseudomonadati</taxon>
        <taxon>Pseudomonadota</taxon>
        <taxon>Gammaproteobacteria</taxon>
        <taxon>Pseudomonadales</taxon>
        <taxon>Pseudomonadaceae</taxon>
        <taxon>Pseudomonas</taxon>
    </lineage>
</organism>
<dbReference type="SUPFAM" id="SSF75304">
    <property type="entry name" value="Amidase signature (AS) enzymes"/>
    <property type="match status" value="1"/>
</dbReference>
<dbReference type="PANTHER" id="PTHR11895">
    <property type="entry name" value="TRANSAMIDASE"/>
    <property type="match status" value="1"/>
</dbReference>
<comment type="caution">
    <text evidence="2">The sequence shown here is derived from an EMBL/GenBank/DDBJ whole genome shotgun (WGS) entry which is preliminary data.</text>
</comment>
<evidence type="ECO:0000313" key="3">
    <source>
        <dbReference type="Proteomes" id="UP000572863"/>
    </source>
</evidence>
<dbReference type="PANTHER" id="PTHR11895:SF151">
    <property type="entry name" value="GLUTAMYL-TRNA(GLN) AMIDOTRANSFERASE SUBUNIT A"/>
    <property type="match status" value="1"/>
</dbReference>
<dbReference type="Pfam" id="PF01425">
    <property type="entry name" value="Amidase"/>
    <property type="match status" value="1"/>
</dbReference>
<dbReference type="Proteomes" id="UP000572863">
    <property type="component" value="Unassembled WGS sequence"/>
</dbReference>
<sequence>MKTLSPPQAFPPSVLECVRGIESGRWTAEQLVRASLERACAREHELHAWAYLGIDEALAQARQLDRSPCKGLLHGIPIGVKDLSDTATLPTSYGSPAYAGHRPVMDAACVALARTAGAVILGKTATVEFGATRPCATTNPHDLQHTPGGSSSGSAAAVADGQVLLATGTQTGGSIIRPAAFCGVVGFKPGLGAISPAGTKGYAWSLDTVGALATCVADVALFFDALRGARASQPLPAHGNAPRIGVFLGPFAGQASHAAIQAIDHVAARCCKAGASVRCVPPQPGFEHSLDWHRCISRYEMGRSLVPEQHSSSAAQLGSVLHQEIERGQHVDEQHYQHAQAGRLELSSRFDTLMTRFDALLTFATPGEAPRGLASTGDATFNLSWSLLGLPCLSLPVAFGPSGLPLAVQLIGPRLGDRRLLEAAHWIENTVTPFKPAPLTT</sequence>
<accession>A0ABX2QNY4</accession>
<dbReference type="InterPro" id="IPR023631">
    <property type="entry name" value="Amidase_dom"/>
</dbReference>
<keyword evidence="3" id="KW-1185">Reference proteome</keyword>
<dbReference type="InterPro" id="IPR000120">
    <property type="entry name" value="Amidase"/>
</dbReference>
<evidence type="ECO:0000313" key="2">
    <source>
        <dbReference type="EMBL" id="NWD93519.1"/>
    </source>
</evidence>
<dbReference type="EMBL" id="JACARY010000005">
    <property type="protein sequence ID" value="NWD93519.1"/>
    <property type="molecule type" value="Genomic_DNA"/>
</dbReference>
<dbReference type="InterPro" id="IPR036928">
    <property type="entry name" value="AS_sf"/>
</dbReference>